<dbReference type="AlphaFoldDB" id="A0A6S6SX04"/>
<dbReference type="SUPFAM" id="SSF52540">
    <property type="entry name" value="P-loop containing nucleoside triphosphate hydrolases"/>
    <property type="match status" value="1"/>
</dbReference>
<evidence type="ECO:0000256" key="2">
    <source>
        <dbReference type="ARBA" id="ARBA00022840"/>
    </source>
</evidence>
<dbReference type="EMBL" id="CACVAR010000249">
    <property type="protein sequence ID" value="CAA6815170.1"/>
    <property type="molecule type" value="Genomic_DNA"/>
</dbReference>
<evidence type="ECO:0000313" key="4">
    <source>
        <dbReference type="EMBL" id="CAA6815170.1"/>
    </source>
</evidence>
<proteinExistence type="predicted"/>
<name>A0A6S6SX04_9BACT</name>
<dbReference type="Gene3D" id="3.40.50.300">
    <property type="entry name" value="P-loop containing nucleotide triphosphate hydrolases"/>
    <property type="match status" value="1"/>
</dbReference>
<gene>
    <name evidence="4" type="ORF">HELGO_WM18328</name>
</gene>
<organism evidence="4">
    <name type="scientific">uncultured Sulfurovum sp</name>
    <dbReference type="NCBI Taxonomy" id="269237"/>
    <lineage>
        <taxon>Bacteria</taxon>
        <taxon>Pseudomonadati</taxon>
        <taxon>Campylobacterota</taxon>
        <taxon>Epsilonproteobacteria</taxon>
        <taxon>Campylobacterales</taxon>
        <taxon>Sulfurovaceae</taxon>
        <taxon>Sulfurovum</taxon>
        <taxon>environmental samples</taxon>
    </lineage>
</organism>
<evidence type="ECO:0000259" key="3">
    <source>
        <dbReference type="Pfam" id="PF06414"/>
    </source>
</evidence>
<dbReference type="GO" id="GO:0005524">
    <property type="term" value="F:ATP binding"/>
    <property type="evidence" value="ECO:0007669"/>
    <property type="project" value="UniProtKB-KW"/>
</dbReference>
<dbReference type="Pfam" id="PF06414">
    <property type="entry name" value="Zeta_toxin"/>
    <property type="match status" value="1"/>
</dbReference>
<protein>
    <recommendedName>
        <fullName evidence="3">Zeta toxin domain-containing protein</fullName>
    </recommendedName>
</protein>
<feature type="domain" description="Zeta toxin" evidence="3">
    <location>
        <begin position="33"/>
        <end position="205"/>
    </location>
</feature>
<keyword evidence="2" id="KW-0067">ATP-binding</keyword>
<dbReference type="InterPro" id="IPR010488">
    <property type="entry name" value="Zeta_toxin_domain"/>
</dbReference>
<sequence>MNTDEEIIKESIAYLNQNKKEFLENYTKNIELSDNKVAIFTAGMSGVGKIELATFLKEENSKLLHIDTDDIREFFRPIGYDGQNSNLYQKVATRGFSELFSHSLKKGYSLIMDSNFANMDVAVLNIKRLLKKFYRVEVLYLYDYPELCYEYATRREVVTHRKVPKDVFVRSNINSYKTVLEIKKLFQEEVELTFFDKRNADVYNNIEIDLLKSLIGESFDI</sequence>
<dbReference type="InterPro" id="IPR027417">
    <property type="entry name" value="P-loop_NTPase"/>
</dbReference>
<reference evidence="4" key="1">
    <citation type="submission" date="2020-01" db="EMBL/GenBank/DDBJ databases">
        <authorList>
            <person name="Meier V. D."/>
            <person name="Meier V D."/>
        </authorList>
    </citation>
    <scope>NUCLEOTIDE SEQUENCE</scope>
    <source>
        <strain evidence="4">HLG_WM_MAG_03</strain>
    </source>
</reference>
<evidence type="ECO:0000256" key="1">
    <source>
        <dbReference type="ARBA" id="ARBA00022741"/>
    </source>
</evidence>
<dbReference type="GO" id="GO:0016301">
    <property type="term" value="F:kinase activity"/>
    <property type="evidence" value="ECO:0007669"/>
    <property type="project" value="InterPro"/>
</dbReference>
<accession>A0A6S6SX04</accession>
<keyword evidence="1" id="KW-0547">Nucleotide-binding</keyword>